<dbReference type="EMBL" id="BK015998">
    <property type="protein sequence ID" value="DAF88911.1"/>
    <property type="molecule type" value="Genomic_DNA"/>
</dbReference>
<feature type="transmembrane region" description="Helical" evidence="1">
    <location>
        <begin position="20"/>
        <end position="44"/>
    </location>
</feature>
<keyword evidence="1" id="KW-0812">Transmembrane</keyword>
<proteinExistence type="predicted"/>
<name>A0A8S5U379_9CAUD</name>
<organism evidence="2">
    <name type="scientific">Siphoviridae sp. ctoyo6</name>
    <dbReference type="NCBI Taxonomy" id="2825674"/>
    <lineage>
        <taxon>Viruses</taxon>
        <taxon>Duplodnaviria</taxon>
        <taxon>Heunggongvirae</taxon>
        <taxon>Uroviricota</taxon>
        <taxon>Caudoviricetes</taxon>
    </lineage>
</organism>
<protein>
    <submittedName>
        <fullName evidence="2">E10-like protein</fullName>
    </submittedName>
</protein>
<evidence type="ECO:0000256" key="1">
    <source>
        <dbReference type="SAM" id="Phobius"/>
    </source>
</evidence>
<accession>A0A8S5U379</accession>
<sequence length="47" mass="5398">MYPCANCPDAFEKIYPVSPFLSSIVLYKILELGLEYAICLSFMYKLV</sequence>
<evidence type="ECO:0000313" key="2">
    <source>
        <dbReference type="EMBL" id="DAF88911.1"/>
    </source>
</evidence>
<reference evidence="2" key="1">
    <citation type="journal article" date="2021" name="Proc. Natl. Acad. Sci. U.S.A.">
        <title>A Catalog of Tens of Thousands of Viruses from Human Metagenomes Reveals Hidden Associations with Chronic Diseases.</title>
        <authorList>
            <person name="Tisza M.J."/>
            <person name="Buck C.B."/>
        </authorList>
    </citation>
    <scope>NUCLEOTIDE SEQUENCE</scope>
    <source>
        <strain evidence="2">Ctoyo6</strain>
    </source>
</reference>
<keyword evidence="1" id="KW-0472">Membrane</keyword>
<keyword evidence="1" id="KW-1133">Transmembrane helix</keyword>